<comment type="caution">
    <text evidence="1">The sequence shown here is derived from an EMBL/GenBank/DDBJ whole genome shotgun (WGS) entry which is preliminary data.</text>
</comment>
<reference evidence="1" key="1">
    <citation type="journal article" date="2015" name="Nature">
        <title>Complex archaea that bridge the gap between prokaryotes and eukaryotes.</title>
        <authorList>
            <person name="Spang A."/>
            <person name="Saw J.H."/>
            <person name="Jorgensen S.L."/>
            <person name="Zaremba-Niedzwiedzka K."/>
            <person name="Martijn J."/>
            <person name="Lind A.E."/>
            <person name="van Eijk R."/>
            <person name="Schleper C."/>
            <person name="Guy L."/>
            <person name="Ettema T.J."/>
        </authorList>
    </citation>
    <scope>NUCLEOTIDE SEQUENCE</scope>
</reference>
<organism evidence="1">
    <name type="scientific">marine sediment metagenome</name>
    <dbReference type="NCBI Taxonomy" id="412755"/>
    <lineage>
        <taxon>unclassified sequences</taxon>
        <taxon>metagenomes</taxon>
        <taxon>ecological metagenomes</taxon>
    </lineage>
</organism>
<evidence type="ECO:0000313" key="1">
    <source>
        <dbReference type="EMBL" id="KKL67671.1"/>
    </source>
</evidence>
<protein>
    <submittedName>
        <fullName evidence="1">Uncharacterized protein</fullName>
    </submittedName>
</protein>
<accession>A0A0F9EN32</accession>
<dbReference type="EMBL" id="LAZR01026783">
    <property type="protein sequence ID" value="KKL67671.1"/>
    <property type="molecule type" value="Genomic_DNA"/>
</dbReference>
<proteinExistence type="predicted"/>
<sequence>DSDITPLLSGKYRGLRVDDHIGDPAGSIREQSNSQNTAVQAVLASIGGDFIPGPVAWSARRDAVKSYLNAGLGEHGPAVIICPRYGKSLIRALRGGWHYRRSNTGAVLRERAVKDTDSHPGDAFGYGVAVRHGTPGLRVKRHDRVTMRDPGYGDQSVISVPTDALEISYGVK</sequence>
<gene>
    <name evidence="1" type="ORF">LCGC14_2132660</name>
</gene>
<name>A0A0F9EN32_9ZZZZ</name>
<feature type="non-terminal residue" evidence="1">
    <location>
        <position position="1"/>
    </location>
</feature>
<dbReference type="AlphaFoldDB" id="A0A0F9EN32"/>